<dbReference type="EMBL" id="QGKX02001521">
    <property type="protein sequence ID" value="KAF3508555.1"/>
    <property type="molecule type" value="Genomic_DNA"/>
</dbReference>
<dbReference type="Proteomes" id="UP000712600">
    <property type="component" value="Unassembled WGS sequence"/>
</dbReference>
<evidence type="ECO:0000313" key="1">
    <source>
        <dbReference type="EMBL" id="KAF3508555.1"/>
    </source>
</evidence>
<comment type="caution">
    <text evidence="1">The sequence shown here is derived from an EMBL/GenBank/DDBJ whole genome shotgun (WGS) entry which is preliminary data.</text>
</comment>
<proteinExistence type="predicted"/>
<sequence length="136" mass="14518">MDADLPSLVVVSLSAVFGLAAEAPLSSFLNFSAVCLVSPWVVKRSGLDGMLNLEFDSNVVGSRLVKSGSYLVFHGLFHACLARGSFDAWSNIMSSCFDSVPLCCCFSLPFLGVFYPGELVLAGSGFYKCIPPCNFP</sequence>
<organism evidence="1 2">
    <name type="scientific">Brassica cretica</name>
    <name type="common">Mustard</name>
    <dbReference type="NCBI Taxonomy" id="69181"/>
    <lineage>
        <taxon>Eukaryota</taxon>
        <taxon>Viridiplantae</taxon>
        <taxon>Streptophyta</taxon>
        <taxon>Embryophyta</taxon>
        <taxon>Tracheophyta</taxon>
        <taxon>Spermatophyta</taxon>
        <taxon>Magnoliopsida</taxon>
        <taxon>eudicotyledons</taxon>
        <taxon>Gunneridae</taxon>
        <taxon>Pentapetalae</taxon>
        <taxon>rosids</taxon>
        <taxon>malvids</taxon>
        <taxon>Brassicales</taxon>
        <taxon>Brassicaceae</taxon>
        <taxon>Brassiceae</taxon>
        <taxon>Brassica</taxon>
    </lineage>
</organism>
<name>A0A8S9P1I4_BRACR</name>
<dbReference type="AlphaFoldDB" id="A0A8S9P1I4"/>
<evidence type="ECO:0000313" key="2">
    <source>
        <dbReference type="Proteomes" id="UP000712600"/>
    </source>
</evidence>
<reference evidence="1" key="1">
    <citation type="submission" date="2019-12" db="EMBL/GenBank/DDBJ databases">
        <title>Genome sequencing and annotation of Brassica cretica.</title>
        <authorList>
            <person name="Studholme D.J."/>
            <person name="Sarris P."/>
        </authorList>
    </citation>
    <scope>NUCLEOTIDE SEQUENCE</scope>
    <source>
        <strain evidence="1">PFS-109/04</strain>
        <tissue evidence="1">Leaf</tissue>
    </source>
</reference>
<protein>
    <submittedName>
        <fullName evidence="1">Uncharacterized protein</fullName>
    </submittedName>
</protein>
<gene>
    <name evidence="1" type="ORF">F2Q69_00007104</name>
</gene>
<accession>A0A8S9P1I4</accession>